<accession>A0A2G1MBZ6</accession>
<dbReference type="PANTHER" id="PTHR24094">
    <property type="entry name" value="SECRETED PROTEIN"/>
    <property type="match status" value="1"/>
</dbReference>
<keyword evidence="4" id="KW-1185">Reference proteome</keyword>
<sequence>MRTWAHLLSRRCRMSFLRAIAISAAIAIPTLGAADPVKMSTSAICHCPGGAYYARTKNFRPYPSIQACLEAGGRHPKKGQGACELASSAPALSQPTANAVIVSAGNGSYDRDLFGGWADDDGDCQNTRHELLAELSTGPIRYSGDGCRVERGRWNDPYSGQIHLDAATLDVDHLVPLAYAWAHGADTWAEEKRRRFANDPVNLFAVEASANRQKGASGPLDWLPEDAGFHCQYLLRFTRVSESYGLTFSPSEADAIYGIVQEKCGS</sequence>
<feature type="chain" id="PRO_5013558398" description="GmrSD restriction endonucleases C-terminal domain-containing protein" evidence="1">
    <location>
        <begin position="34"/>
        <end position="266"/>
    </location>
</feature>
<name>A0A2G1MBZ6_9RHOB</name>
<dbReference type="Proteomes" id="UP000221860">
    <property type="component" value="Unassembled WGS sequence"/>
</dbReference>
<dbReference type="OrthoDB" id="5196645at2"/>
<dbReference type="InterPro" id="IPR011089">
    <property type="entry name" value="GmrSD_C"/>
</dbReference>
<evidence type="ECO:0000313" key="3">
    <source>
        <dbReference type="EMBL" id="PHP26254.1"/>
    </source>
</evidence>
<dbReference type="Pfam" id="PF07510">
    <property type="entry name" value="GmrSD_C"/>
    <property type="match status" value="1"/>
</dbReference>
<gene>
    <name evidence="3" type="ORF">CJ301_17425</name>
</gene>
<dbReference type="EMBL" id="NQWH01000049">
    <property type="protein sequence ID" value="PHP26254.1"/>
    <property type="molecule type" value="Genomic_DNA"/>
</dbReference>
<dbReference type="AlphaFoldDB" id="A0A2G1MBZ6"/>
<evidence type="ECO:0000259" key="2">
    <source>
        <dbReference type="Pfam" id="PF07510"/>
    </source>
</evidence>
<comment type="caution">
    <text evidence="3">The sequence shown here is derived from an EMBL/GenBank/DDBJ whole genome shotgun (WGS) entry which is preliminary data.</text>
</comment>
<dbReference type="PANTHER" id="PTHR24094:SF15">
    <property type="entry name" value="AMP-DEPENDENT SYNTHETASE_LIGASE DOMAIN-CONTAINING PROTEIN-RELATED"/>
    <property type="match status" value="1"/>
</dbReference>
<evidence type="ECO:0000256" key="1">
    <source>
        <dbReference type="SAM" id="SignalP"/>
    </source>
</evidence>
<organism evidence="3 4">
    <name type="scientific">Limimaricola cinnabarinus</name>
    <dbReference type="NCBI Taxonomy" id="1125964"/>
    <lineage>
        <taxon>Bacteria</taxon>
        <taxon>Pseudomonadati</taxon>
        <taxon>Pseudomonadota</taxon>
        <taxon>Alphaproteobacteria</taxon>
        <taxon>Rhodobacterales</taxon>
        <taxon>Paracoccaceae</taxon>
        <taxon>Limimaricola</taxon>
    </lineage>
</organism>
<feature type="domain" description="GmrSD restriction endonucleases C-terminal" evidence="2">
    <location>
        <begin position="136"/>
        <end position="253"/>
    </location>
</feature>
<protein>
    <recommendedName>
        <fullName evidence="2">GmrSD restriction endonucleases C-terminal domain-containing protein</fullName>
    </recommendedName>
</protein>
<reference evidence="3 4" key="1">
    <citation type="submission" date="2017-08" db="EMBL/GenBank/DDBJ databases">
        <title>Draft Genome Sequence of Loktanella cinnabarina Strain XM1, Isolated from Coastal Surface Water.</title>
        <authorList>
            <person name="Ma R."/>
            <person name="Wang J."/>
            <person name="Wang Q."/>
            <person name="Ma Z."/>
            <person name="Li J."/>
            <person name="Chen L."/>
        </authorList>
    </citation>
    <scope>NUCLEOTIDE SEQUENCE [LARGE SCALE GENOMIC DNA]</scope>
    <source>
        <strain evidence="3 4">XM1</strain>
    </source>
</reference>
<feature type="signal peptide" evidence="1">
    <location>
        <begin position="1"/>
        <end position="33"/>
    </location>
</feature>
<proteinExistence type="predicted"/>
<keyword evidence="1" id="KW-0732">Signal</keyword>
<evidence type="ECO:0000313" key="4">
    <source>
        <dbReference type="Proteomes" id="UP000221860"/>
    </source>
</evidence>